<feature type="domain" description="VWFA" evidence="1">
    <location>
        <begin position="239"/>
        <end position="428"/>
    </location>
</feature>
<dbReference type="Pfam" id="PF13768">
    <property type="entry name" value="VWA_3"/>
    <property type="match status" value="1"/>
</dbReference>
<dbReference type="Gene3D" id="3.40.50.410">
    <property type="entry name" value="von Willebrand factor, type A domain"/>
    <property type="match status" value="1"/>
</dbReference>
<dbReference type="InterPro" id="IPR002035">
    <property type="entry name" value="VWF_A"/>
</dbReference>
<evidence type="ECO:0000259" key="1">
    <source>
        <dbReference type="PROSITE" id="PS50234"/>
    </source>
</evidence>
<dbReference type="SMART" id="SM00327">
    <property type="entry name" value="VWA"/>
    <property type="match status" value="1"/>
</dbReference>
<dbReference type="PROSITE" id="PS50234">
    <property type="entry name" value="VWFA"/>
    <property type="match status" value="1"/>
</dbReference>
<dbReference type="STRING" id="743788.S8EB30"/>
<accession>S8EB30</accession>
<evidence type="ECO:0008006" key="5">
    <source>
        <dbReference type="Google" id="ProtNLM"/>
    </source>
</evidence>
<gene>
    <name evidence="3" type="ORF">FOMPIDRAFT_59317</name>
</gene>
<dbReference type="AlphaFoldDB" id="S8EB30"/>
<evidence type="ECO:0000313" key="4">
    <source>
        <dbReference type="Proteomes" id="UP000015241"/>
    </source>
</evidence>
<dbReference type="SUPFAM" id="SSF53300">
    <property type="entry name" value="vWA-like"/>
    <property type="match status" value="1"/>
</dbReference>
<dbReference type="EMBL" id="KE504139">
    <property type="protein sequence ID" value="EPT01798.1"/>
    <property type="molecule type" value="Genomic_DNA"/>
</dbReference>
<dbReference type="OrthoDB" id="1729737at2759"/>
<dbReference type="PROSITE" id="PS51468">
    <property type="entry name" value="VIT"/>
    <property type="match status" value="1"/>
</dbReference>
<feature type="non-terminal residue" evidence="3">
    <location>
        <position position="1"/>
    </location>
</feature>
<name>S8EB30_FOMSC</name>
<evidence type="ECO:0000259" key="2">
    <source>
        <dbReference type="PROSITE" id="PS51468"/>
    </source>
</evidence>
<sequence length="826" mass="89126">VLARVTLTQHFANVNRTDIPTEAKYVFPVPVGGAVCAFEMHTADGKLVVGEVKEARQAEAEFKEAVAQKKTAGLLVKAAPDVFTMSLGAIPPKQGLKTKITYVIELADDELLKQIRFSLPTYVGERYGGSPTTIHNKDSSKKHAKFTLTADVQTTSAIEQVVSPSHTVKVVPQGSDTRCRVVLDSSAGARLDKDFVLSIKASKIDAPRCVAEVNQSKHSVALSLTLVPRFGVQTIDSQEYLFLLDRSGSMDDDNKMGYAKKALLIMLKSLPTKGTTFNIFSFGSEFSSLWSASQPYTEDSLSTALLHVESMGADLGGTEIASALSSILRSRITTRPTSVFVLTDGEVWDVDNLLDKLRTNVAAAGQGSYLRVFTLGVGHGASTALCNGLARAGNGLCLMTTQSEELSGKCARLLKASRVPPSGNLRNVRVDWGYAGPDPFSVKVSPEQTVKPAAPATVDIALFDEQNDPLAPSEDTGFPIDLPSTPNVQQAPSVVPDFYPGNRFIVSAILSNTTQVPEFIVLRGDTPDGTATEFKFPVHVASLPKPWPLLIHTLAAHRIIQELEDGYLQCLGITKDVDSPHHQGIARSAIVRYSTEYQLASKYASFVAVEQDKTRVAAASDDSDFEVLSETDIDPEEWVDDIKRPFRIPSEKSTREDVWHSRGVSRTPFPSSSTPFAACVYPTTPGYGRGRSSSPAAPASSHSSITGRGIRIATPAIPDDPVTAVARLQSFAGSFDLDEPLRKLVFGNTLTLESLRSAVPSSIRPHPKAKKIWATAIAVAYLKTKAGDTMDIWVGLWEKANNYAACALTGSKLSFDQVVTDAIELL</sequence>
<reference evidence="3 4" key="1">
    <citation type="journal article" date="2012" name="Science">
        <title>The Paleozoic origin of enzymatic lignin decomposition reconstructed from 31 fungal genomes.</title>
        <authorList>
            <person name="Floudas D."/>
            <person name="Binder M."/>
            <person name="Riley R."/>
            <person name="Barry K."/>
            <person name="Blanchette R.A."/>
            <person name="Henrissat B."/>
            <person name="Martinez A.T."/>
            <person name="Otillar R."/>
            <person name="Spatafora J.W."/>
            <person name="Yadav J.S."/>
            <person name="Aerts A."/>
            <person name="Benoit I."/>
            <person name="Boyd A."/>
            <person name="Carlson A."/>
            <person name="Copeland A."/>
            <person name="Coutinho P.M."/>
            <person name="de Vries R.P."/>
            <person name="Ferreira P."/>
            <person name="Findley K."/>
            <person name="Foster B."/>
            <person name="Gaskell J."/>
            <person name="Glotzer D."/>
            <person name="Gorecki P."/>
            <person name="Heitman J."/>
            <person name="Hesse C."/>
            <person name="Hori C."/>
            <person name="Igarashi K."/>
            <person name="Jurgens J.A."/>
            <person name="Kallen N."/>
            <person name="Kersten P."/>
            <person name="Kohler A."/>
            <person name="Kuees U."/>
            <person name="Kumar T.K.A."/>
            <person name="Kuo A."/>
            <person name="LaButti K."/>
            <person name="Larrondo L.F."/>
            <person name="Lindquist E."/>
            <person name="Ling A."/>
            <person name="Lombard V."/>
            <person name="Lucas S."/>
            <person name="Lundell T."/>
            <person name="Martin R."/>
            <person name="McLaughlin D.J."/>
            <person name="Morgenstern I."/>
            <person name="Morin E."/>
            <person name="Murat C."/>
            <person name="Nagy L.G."/>
            <person name="Nolan M."/>
            <person name="Ohm R.A."/>
            <person name="Patyshakuliyeva A."/>
            <person name="Rokas A."/>
            <person name="Ruiz-Duenas F.J."/>
            <person name="Sabat G."/>
            <person name="Salamov A."/>
            <person name="Samejima M."/>
            <person name="Schmutz J."/>
            <person name="Slot J.C."/>
            <person name="St John F."/>
            <person name="Stenlid J."/>
            <person name="Sun H."/>
            <person name="Sun S."/>
            <person name="Syed K."/>
            <person name="Tsang A."/>
            <person name="Wiebenga A."/>
            <person name="Young D."/>
            <person name="Pisabarro A."/>
            <person name="Eastwood D.C."/>
            <person name="Martin F."/>
            <person name="Cullen D."/>
            <person name="Grigoriev I.V."/>
            <person name="Hibbett D.S."/>
        </authorList>
    </citation>
    <scope>NUCLEOTIDE SEQUENCE</scope>
    <source>
        <strain evidence="4">FP-58527</strain>
    </source>
</reference>
<dbReference type="Proteomes" id="UP000015241">
    <property type="component" value="Unassembled WGS sequence"/>
</dbReference>
<dbReference type="Pfam" id="PF08487">
    <property type="entry name" value="VIT"/>
    <property type="match status" value="1"/>
</dbReference>
<organism evidence="3 4">
    <name type="scientific">Fomitopsis schrenkii</name>
    <name type="common">Brown rot fungus</name>
    <dbReference type="NCBI Taxonomy" id="2126942"/>
    <lineage>
        <taxon>Eukaryota</taxon>
        <taxon>Fungi</taxon>
        <taxon>Dikarya</taxon>
        <taxon>Basidiomycota</taxon>
        <taxon>Agaricomycotina</taxon>
        <taxon>Agaricomycetes</taxon>
        <taxon>Polyporales</taxon>
        <taxon>Fomitopsis</taxon>
    </lineage>
</organism>
<protein>
    <recommendedName>
        <fullName evidence="5">VIT domain-containing protein</fullName>
    </recommendedName>
</protein>
<dbReference type="InterPro" id="IPR013694">
    <property type="entry name" value="VIT"/>
</dbReference>
<keyword evidence="4" id="KW-1185">Reference proteome</keyword>
<dbReference type="HOGENOM" id="CLU_003826_0_1_1"/>
<feature type="domain" description="VIT" evidence="2">
    <location>
        <begin position="1"/>
        <end position="104"/>
    </location>
</feature>
<dbReference type="eggNOG" id="ENOG502QRPK">
    <property type="taxonomic scope" value="Eukaryota"/>
</dbReference>
<dbReference type="PANTHER" id="PTHR45737">
    <property type="entry name" value="VON WILLEBRAND FACTOR A DOMAIN-CONTAINING PROTEIN 5A"/>
    <property type="match status" value="1"/>
</dbReference>
<evidence type="ECO:0000313" key="3">
    <source>
        <dbReference type="EMBL" id="EPT01798.1"/>
    </source>
</evidence>
<dbReference type="SMART" id="SM00609">
    <property type="entry name" value="VIT"/>
    <property type="match status" value="1"/>
</dbReference>
<proteinExistence type="predicted"/>
<dbReference type="PANTHER" id="PTHR45737:SF6">
    <property type="entry name" value="VON WILLEBRAND FACTOR A DOMAIN-CONTAINING PROTEIN 5A"/>
    <property type="match status" value="1"/>
</dbReference>
<dbReference type="InParanoid" id="S8EB30"/>
<dbReference type="InterPro" id="IPR036465">
    <property type="entry name" value="vWFA_dom_sf"/>
</dbReference>